<gene>
    <name evidence="12" type="ORF">ACFOOR_09680</name>
</gene>
<dbReference type="InterPro" id="IPR042089">
    <property type="entry name" value="Peptidase_M13_dom_2"/>
</dbReference>
<keyword evidence="3" id="KW-0645">Protease</keyword>
<keyword evidence="6" id="KW-0862">Zinc</keyword>
<evidence type="ECO:0000256" key="3">
    <source>
        <dbReference type="ARBA" id="ARBA00022670"/>
    </source>
</evidence>
<dbReference type="Gene3D" id="3.40.390.10">
    <property type="entry name" value="Collagenase (Catalytic Domain)"/>
    <property type="match status" value="1"/>
</dbReference>
<dbReference type="Pfam" id="PF05649">
    <property type="entry name" value="Peptidase_M13_N"/>
    <property type="match status" value="1"/>
</dbReference>
<dbReference type="InterPro" id="IPR000718">
    <property type="entry name" value="Peptidase_M13"/>
</dbReference>
<protein>
    <submittedName>
        <fullName evidence="12">M13 family metallopeptidase</fullName>
    </submittedName>
</protein>
<feature type="domain" description="Peptidase M13 N-terminal" evidence="11">
    <location>
        <begin position="72"/>
        <end position="446"/>
    </location>
</feature>
<evidence type="ECO:0000259" key="11">
    <source>
        <dbReference type="Pfam" id="PF05649"/>
    </source>
</evidence>
<evidence type="ECO:0000256" key="5">
    <source>
        <dbReference type="ARBA" id="ARBA00022801"/>
    </source>
</evidence>
<name>A0ABV6ZY62_9PROT</name>
<evidence type="ECO:0000256" key="6">
    <source>
        <dbReference type="ARBA" id="ARBA00022833"/>
    </source>
</evidence>
<keyword evidence="13" id="KW-1185">Reference proteome</keyword>
<dbReference type="PANTHER" id="PTHR11733">
    <property type="entry name" value="ZINC METALLOPROTEASE FAMILY M13 NEPRILYSIN-RELATED"/>
    <property type="match status" value="1"/>
</dbReference>
<evidence type="ECO:0000256" key="4">
    <source>
        <dbReference type="ARBA" id="ARBA00022723"/>
    </source>
</evidence>
<comment type="similarity">
    <text evidence="2">Belongs to the peptidase M13 family.</text>
</comment>
<keyword evidence="5" id="KW-0378">Hydrolase</keyword>
<dbReference type="PROSITE" id="PS51257">
    <property type="entry name" value="PROKAR_LIPOPROTEIN"/>
    <property type="match status" value="1"/>
</dbReference>
<dbReference type="Gene3D" id="1.10.1380.10">
    <property type="entry name" value="Neutral endopeptidase , domain2"/>
    <property type="match status" value="1"/>
</dbReference>
<evidence type="ECO:0000259" key="10">
    <source>
        <dbReference type="Pfam" id="PF01431"/>
    </source>
</evidence>
<sequence length="703" mass="78940">MKTYWLGGVCAALLLAACSEPVDAPADNTGDTAADTAMTGDASGTDTAMSDDAPRLGDFGIETQHISETVDPGDDFFTYVNEGWLETAEYPAGFSSLNGFTELYLETEARIEEIIRRSADGNPAPGTPEYQIGTLYNDFLDTDRIEQQGLTPLQSDIDAILASGTHEDIARWFGRPSQMSMFSMGVTIDPGDPTRYVISTGQAGLGLPNRDYYLREDDPFPGHREAYVDYMTGVFDRAGIENGRERAESILALETAIAEIHWDRAQVRDRIANYNLMTVEELTQFAPGFDWRAFLEEEEVAGQEEIIVNTDTAVQQLAQLFSETPVETLRSYLAFHFIDNHTAMLPEAYDTASFEFYGRRLNGTEEQRPRDLRAVQFVNGQLGELIGQVYVEEHFPPEYREQMTELVEYLRRAFADRLETLEWMDDATRAEAFDKLEAFIPKIGYPTQWRDYSSIEMEPGQLIANSNAVGDWGRADSRSRLGGPIRQWEWFMTPQTVNAYYSSQRNEIVFPAAILQAPFFDPHADMAVNFGAIGGVIGHEMGHGFDDQGSRSDGTGLQRNWWTEFARNEFEARTAVLEEQYSGFCPIEGDCVRGAQTMGENIGDLGGLSIALHAYRMYLDDHGGGEDINGFTPEQRFFMGWAQVWRGIQTEDSMRNRLITGVHSPNQYRVNGVVRNMGAWYDAFGVTEDDALYLAPENRVSIW</sequence>
<accession>A0ABV6ZY62</accession>
<dbReference type="InterPro" id="IPR024079">
    <property type="entry name" value="MetalloPept_cat_dom_sf"/>
</dbReference>
<dbReference type="PANTHER" id="PTHR11733:SF167">
    <property type="entry name" value="FI17812P1-RELATED"/>
    <property type="match status" value="1"/>
</dbReference>
<feature type="domain" description="Peptidase M13 C-terminal" evidence="10">
    <location>
        <begin position="498"/>
        <end position="700"/>
    </location>
</feature>
<dbReference type="PROSITE" id="PS51885">
    <property type="entry name" value="NEPRILYSIN"/>
    <property type="match status" value="1"/>
</dbReference>
<dbReference type="SUPFAM" id="SSF55486">
    <property type="entry name" value="Metalloproteases ('zincins'), catalytic domain"/>
    <property type="match status" value="1"/>
</dbReference>
<evidence type="ECO:0000256" key="1">
    <source>
        <dbReference type="ARBA" id="ARBA00001947"/>
    </source>
</evidence>
<comment type="cofactor">
    <cofactor evidence="1">
        <name>Zn(2+)</name>
        <dbReference type="ChEBI" id="CHEBI:29105"/>
    </cofactor>
</comment>
<organism evidence="12 13">
    <name type="scientific">Hyphobacterium vulgare</name>
    <dbReference type="NCBI Taxonomy" id="1736751"/>
    <lineage>
        <taxon>Bacteria</taxon>
        <taxon>Pseudomonadati</taxon>
        <taxon>Pseudomonadota</taxon>
        <taxon>Alphaproteobacteria</taxon>
        <taxon>Maricaulales</taxon>
        <taxon>Maricaulaceae</taxon>
        <taxon>Hyphobacterium</taxon>
    </lineage>
</organism>
<feature type="signal peptide" evidence="9">
    <location>
        <begin position="1"/>
        <end position="24"/>
    </location>
</feature>
<proteinExistence type="inferred from homology"/>
<dbReference type="InterPro" id="IPR018497">
    <property type="entry name" value="Peptidase_M13_C"/>
</dbReference>
<evidence type="ECO:0000256" key="2">
    <source>
        <dbReference type="ARBA" id="ARBA00007357"/>
    </source>
</evidence>
<dbReference type="CDD" id="cd08662">
    <property type="entry name" value="M13"/>
    <property type="match status" value="1"/>
</dbReference>
<evidence type="ECO:0000256" key="7">
    <source>
        <dbReference type="ARBA" id="ARBA00023049"/>
    </source>
</evidence>
<dbReference type="Pfam" id="PF01431">
    <property type="entry name" value="Peptidase_M13"/>
    <property type="match status" value="1"/>
</dbReference>
<evidence type="ECO:0000313" key="12">
    <source>
        <dbReference type="EMBL" id="MFC2926372.1"/>
    </source>
</evidence>
<dbReference type="PRINTS" id="PR00786">
    <property type="entry name" value="NEPRILYSIN"/>
</dbReference>
<reference evidence="13" key="1">
    <citation type="journal article" date="2019" name="Int. J. Syst. Evol. Microbiol.">
        <title>The Global Catalogue of Microorganisms (GCM) 10K type strain sequencing project: providing services to taxonomists for standard genome sequencing and annotation.</title>
        <authorList>
            <consortium name="The Broad Institute Genomics Platform"/>
            <consortium name="The Broad Institute Genome Sequencing Center for Infectious Disease"/>
            <person name="Wu L."/>
            <person name="Ma J."/>
        </authorList>
    </citation>
    <scope>NUCLEOTIDE SEQUENCE [LARGE SCALE GENOMIC DNA]</scope>
    <source>
        <strain evidence="13">KCTC 52487</strain>
    </source>
</reference>
<feature type="compositionally biased region" description="Low complexity" evidence="8">
    <location>
        <begin position="29"/>
        <end position="48"/>
    </location>
</feature>
<keyword evidence="4" id="KW-0479">Metal-binding</keyword>
<evidence type="ECO:0000256" key="9">
    <source>
        <dbReference type="SAM" id="SignalP"/>
    </source>
</evidence>
<feature type="chain" id="PRO_5047538586" evidence="9">
    <location>
        <begin position="25"/>
        <end position="703"/>
    </location>
</feature>
<dbReference type="InterPro" id="IPR008753">
    <property type="entry name" value="Peptidase_M13_N"/>
</dbReference>
<comment type="caution">
    <text evidence="12">The sequence shown here is derived from an EMBL/GenBank/DDBJ whole genome shotgun (WGS) entry which is preliminary data.</text>
</comment>
<keyword evidence="7" id="KW-0482">Metalloprotease</keyword>
<evidence type="ECO:0000313" key="13">
    <source>
        <dbReference type="Proteomes" id="UP001595379"/>
    </source>
</evidence>
<keyword evidence="9" id="KW-0732">Signal</keyword>
<dbReference type="EMBL" id="JBHRSV010000019">
    <property type="protein sequence ID" value="MFC2926372.1"/>
    <property type="molecule type" value="Genomic_DNA"/>
</dbReference>
<dbReference type="Proteomes" id="UP001595379">
    <property type="component" value="Unassembled WGS sequence"/>
</dbReference>
<feature type="region of interest" description="Disordered" evidence="8">
    <location>
        <begin position="29"/>
        <end position="57"/>
    </location>
</feature>
<dbReference type="RefSeq" id="WP_343164166.1">
    <property type="nucleotide sequence ID" value="NZ_JBHRSV010000019.1"/>
</dbReference>
<evidence type="ECO:0000256" key="8">
    <source>
        <dbReference type="SAM" id="MobiDB-lite"/>
    </source>
</evidence>